<dbReference type="RefSeq" id="XP_031573143.1">
    <property type="nucleotide sequence ID" value="XM_031717283.1"/>
</dbReference>
<dbReference type="InterPro" id="IPR023252">
    <property type="entry name" value="Aurora_borealis_protein"/>
</dbReference>
<feature type="compositionally biased region" description="Acidic residues" evidence="6">
    <location>
        <begin position="356"/>
        <end position="369"/>
    </location>
</feature>
<feature type="compositionally biased region" description="Polar residues" evidence="6">
    <location>
        <begin position="712"/>
        <end position="726"/>
    </location>
</feature>
<feature type="compositionally biased region" description="Polar residues" evidence="6">
    <location>
        <begin position="226"/>
        <end position="235"/>
    </location>
</feature>
<evidence type="ECO:0000256" key="4">
    <source>
        <dbReference type="ARBA" id="ARBA00022776"/>
    </source>
</evidence>
<evidence type="ECO:0000256" key="3">
    <source>
        <dbReference type="ARBA" id="ARBA00022618"/>
    </source>
</evidence>
<comment type="similarity">
    <text evidence="1">Belongs to the BORA family.</text>
</comment>
<dbReference type="InParanoid" id="A0A6P8J5C9"/>
<dbReference type="GO" id="GO:0019901">
    <property type="term" value="F:protein kinase binding"/>
    <property type="evidence" value="ECO:0007669"/>
    <property type="project" value="TreeGrafter"/>
</dbReference>
<gene>
    <name evidence="8" type="primary">LOC116307127</name>
</gene>
<reference evidence="8" key="1">
    <citation type="submission" date="2025-08" db="UniProtKB">
        <authorList>
            <consortium name="RefSeq"/>
        </authorList>
    </citation>
    <scope>IDENTIFICATION</scope>
    <source>
        <tissue evidence="8">Tentacle</tissue>
    </source>
</reference>
<dbReference type="GO" id="GO:0051301">
    <property type="term" value="P:cell division"/>
    <property type="evidence" value="ECO:0007669"/>
    <property type="project" value="UniProtKB-KW"/>
</dbReference>
<dbReference type="Pfam" id="PF15280">
    <property type="entry name" value="BORA_N"/>
    <property type="match status" value="1"/>
</dbReference>
<feature type="compositionally biased region" description="Polar residues" evidence="6">
    <location>
        <begin position="1"/>
        <end position="13"/>
    </location>
</feature>
<keyword evidence="5" id="KW-0131">Cell cycle</keyword>
<evidence type="ECO:0000256" key="5">
    <source>
        <dbReference type="ARBA" id="ARBA00023306"/>
    </source>
</evidence>
<feature type="compositionally biased region" description="Basic and acidic residues" evidence="6">
    <location>
        <begin position="394"/>
        <end position="404"/>
    </location>
</feature>
<dbReference type="AlphaFoldDB" id="A0A6P8J5C9"/>
<dbReference type="GO" id="GO:0005737">
    <property type="term" value="C:cytoplasm"/>
    <property type="evidence" value="ECO:0007669"/>
    <property type="project" value="TreeGrafter"/>
</dbReference>
<dbReference type="GO" id="GO:0007088">
    <property type="term" value="P:regulation of mitotic nuclear division"/>
    <property type="evidence" value="ECO:0007669"/>
    <property type="project" value="TreeGrafter"/>
</dbReference>
<keyword evidence="4" id="KW-0498">Mitosis</keyword>
<feature type="compositionally biased region" description="Basic and acidic residues" evidence="6">
    <location>
        <begin position="238"/>
        <end position="248"/>
    </location>
</feature>
<proteinExistence type="inferred from homology"/>
<evidence type="ECO:0000313" key="7">
    <source>
        <dbReference type="Proteomes" id="UP000515163"/>
    </source>
</evidence>
<feature type="compositionally biased region" description="Basic and acidic residues" evidence="6">
    <location>
        <begin position="419"/>
        <end position="428"/>
    </location>
</feature>
<name>A0A6P8J5C9_ACTTE</name>
<evidence type="ECO:0000256" key="1">
    <source>
        <dbReference type="ARBA" id="ARBA00010963"/>
    </source>
</evidence>
<dbReference type="GO" id="GO:0005634">
    <property type="term" value="C:nucleus"/>
    <property type="evidence" value="ECO:0007669"/>
    <property type="project" value="TreeGrafter"/>
</dbReference>
<keyword evidence="3" id="KW-0132">Cell division</keyword>
<sequence length="781" mass="89250">MSDSQTSLSSMEITRNPFDSDLEGKLNFPGFSPSMFTAPKTPETPVNKKKKEFRWSIEQISRLYPVDMDEYPNQEYSSTYEREEDEKAAQDAIDEYFSQDAIVPSPWTPNRSAKHVTFSPLPPDTQYIAANDCSMESSYSSQSNSVKVDAGTQTALSFPWNVDLEEILGSAFQTFMHNDLDNSKDLSGSSFIRRKLFPHEEQTERIKDVNNNQENHKIRSILKASKSPTLTTSSPVGKHSEQKKERTPRLSTPCPDVSPIRSGHITPLNKLHSSKAVDGSFQASNVLESSGIEQDLDMFPDISPIKDDQREYDNEDNESIELQRKQDGGSHCIEASPLKLSALDAHENQEESNFNNDDDDNTSSNDSEDSERPAKITMEDLANESSVYDEQEREDAQFQHEKKPPRVSMEDLQSPDDISMIKETSKDDNGDEAMETSMTNILSSTKIPDGNRQNDQVYVNAKEQRMGSQNDEVLWEDRRKVKERFYGRELEGSGEDLDDDMVMIKASAALRRANRVTQSVQNETENGVYSKSYNYSISNMNVSEFPWQQPVGMSTPLTVPSMRPRGLGSSFDNDYNRFETRNQFGGMRNDVFSQTSYHENRAYQSENSAKRLTPVVEDVIRRKEILKSCLREVQSTEWTASTPAYKSPLAGKWRTPRTYPLSYADRKAIYGRPSYRIPDYVDAYSPQLYTDTRNESKRTSWPPSRSFPPRLHNNTRPLSPTNWPSTSKIYSANPEGYVSRMPLPSHYTHTHFDSGFDEWKKSVIRWEKSMRIQSLKLKSFY</sequence>
<keyword evidence="7" id="KW-1185">Reference proteome</keyword>
<feature type="region of interest" description="Disordered" evidence="6">
    <location>
        <begin position="691"/>
        <end position="726"/>
    </location>
</feature>
<feature type="region of interest" description="Disordered" evidence="6">
    <location>
        <begin position="292"/>
        <end position="433"/>
    </location>
</feature>
<evidence type="ECO:0000256" key="2">
    <source>
        <dbReference type="ARBA" id="ARBA00020055"/>
    </source>
</evidence>
<feature type="region of interest" description="Disordered" evidence="6">
    <location>
        <begin position="1"/>
        <end position="50"/>
    </location>
</feature>
<dbReference type="OrthoDB" id="10020858at2759"/>
<dbReference type="PRINTS" id="PR02038">
    <property type="entry name" value="AURORABORA"/>
</dbReference>
<dbReference type="PANTHER" id="PTHR14728">
    <property type="entry name" value="PROTEIN AURORA BOREALIS"/>
    <property type="match status" value="1"/>
</dbReference>
<dbReference type="GeneID" id="116307127"/>
<feature type="region of interest" description="Disordered" evidence="6">
    <location>
        <begin position="208"/>
        <end position="266"/>
    </location>
</feature>
<evidence type="ECO:0000256" key="6">
    <source>
        <dbReference type="SAM" id="MobiDB-lite"/>
    </source>
</evidence>
<dbReference type="PANTHER" id="PTHR14728:SF2">
    <property type="entry name" value="PROTEIN AURORA BOREALIS"/>
    <property type="match status" value="1"/>
</dbReference>
<dbReference type="Proteomes" id="UP000515163">
    <property type="component" value="Unplaced"/>
</dbReference>
<dbReference type="GO" id="GO:0060236">
    <property type="term" value="P:regulation of mitotic spindle organization"/>
    <property type="evidence" value="ECO:0007669"/>
    <property type="project" value="TreeGrafter"/>
</dbReference>
<evidence type="ECO:0000313" key="8">
    <source>
        <dbReference type="RefSeq" id="XP_031573143.1"/>
    </source>
</evidence>
<accession>A0A6P8J5C9</accession>
<dbReference type="KEGG" id="aten:116307127"/>
<protein>
    <recommendedName>
        <fullName evidence="2">Protein aurora borealis</fullName>
    </recommendedName>
</protein>
<organism evidence="7 8">
    <name type="scientific">Actinia tenebrosa</name>
    <name type="common">Australian red waratah sea anemone</name>
    <dbReference type="NCBI Taxonomy" id="6105"/>
    <lineage>
        <taxon>Eukaryota</taxon>
        <taxon>Metazoa</taxon>
        <taxon>Cnidaria</taxon>
        <taxon>Anthozoa</taxon>
        <taxon>Hexacorallia</taxon>
        <taxon>Actiniaria</taxon>
        <taxon>Actiniidae</taxon>
        <taxon>Actinia</taxon>
    </lineage>
</organism>